<evidence type="ECO:0000313" key="3">
    <source>
        <dbReference type="Proteomes" id="UP000641932"/>
    </source>
</evidence>
<evidence type="ECO:0000256" key="1">
    <source>
        <dbReference type="SAM" id="MobiDB-lite"/>
    </source>
</evidence>
<proteinExistence type="predicted"/>
<dbReference type="RefSeq" id="WP_308425129.1">
    <property type="nucleotide sequence ID" value="NZ_BMMS01000008.1"/>
</dbReference>
<name>A0A917ZMV4_9ACTN</name>
<dbReference type="EMBL" id="BMMS01000008">
    <property type="protein sequence ID" value="GGO86537.1"/>
    <property type="molecule type" value="Genomic_DNA"/>
</dbReference>
<organism evidence="2 3">
    <name type="scientific">Wenjunlia tyrosinilytica</name>
    <dbReference type="NCBI Taxonomy" id="1544741"/>
    <lineage>
        <taxon>Bacteria</taxon>
        <taxon>Bacillati</taxon>
        <taxon>Actinomycetota</taxon>
        <taxon>Actinomycetes</taxon>
        <taxon>Kitasatosporales</taxon>
        <taxon>Streptomycetaceae</taxon>
        <taxon>Wenjunlia</taxon>
    </lineage>
</organism>
<comment type="caution">
    <text evidence="2">The sequence shown here is derived from an EMBL/GenBank/DDBJ whole genome shotgun (WGS) entry which is preliminary data.</text>
</comment>
<gene>
    <name evidence="2" type="ORF">GCM10012280_22900</name>
</gene>
<dbReference type="Gene3D" id="3.10.490.10">
    <property type="entry name" value="Gamma-glutamyl cyclotransferase-like"/>
    <property type="match status" value="1"/>
</dbReference>
<feature type="region of interest" description="Disordered" evidence="1">
    <location>
        <begin position="1"/>
        <end position="20"/>
    </location>
</feature>
<evidence type="ECO:0008006" key="4">
    <source>
        <dbReference type="Google" id="ProtNLM"/>
    </source>
</evidence>
<sequence length="233" mass="25449">MPVGHTVAGPEPGTVLEPRTDPEEGRVWYAAYGSNMHLSRFDCYIRGGTPAGGARSYPGCRDRRRPERSLSVVLPGTMYFALESTVWTGGMAFYDPQGEGEMPARAYLITPSQFSDVSRQEMRREPGVDLDLSEVLTHGRAQLGPGRYETLVSAGSIDGRPVLTFTAPHRAEEMDLNPPSAAYLRHLVSGLAEAHGWGVHRIAGYLATRPGADREWTPESIVTLIERAVDPAV</sequence>
<reference evidence="2" key="2">
    <citation type="submission" date="2020-09" db="EMBL/GenBank/DDBJ databases">
        <authorList>
            <person name="Sun Q."/>
            <person name="Zhou Y."/>
        </authorList>
    </citation>
    <scope>NUCLEOTIDE SEQUENCE</scope>
    <source>
        <strain evidence="2">CGMCC 4.7201</strain>
    </source>
</reference>
<reference evidence="2" key="1">
    <citation type="journal article" date="2014" name="Int. J. Syst. Evol. Microbiol.">
        <title>Complete genome sequence of Corynebacterium casei LMG S-19264T (=DSM 44701T), isolated from a smear-ripened cheese.</title>
        <authorList>
            <consortium name="US DOE Joint Genome Institute (JGI-PGF)"/>
            <person name="Walter F."/>
            <person name="Albersmeier A."/>
            <person name="Kalinowski J."/>
            <person name="Ruckert C."/>
        </authorList>
    </citation>
    <scope>NUCLEOTIDE SEQUENCE</scope>
    <source>
        <strain evidence="2">CGMCC 4.7201</strain>
    </source>
</reference>
<dbReference type="Proteomes" id="UP000641932">
    <property type="component" value="Unassembled WGS sequence"/>
</dbReference>
<keyword evidence="3" id="KW-1185">Reference proteome</keyword>
<accession>A0A917ZMV4</accession>
<evidence type="ECO:0000313" key="2">
    <source>
        <dbReference type="EMBL" id="GGO86537.1"/>
    </source>
</evidence>
<dbReference type="AlphaFoldDB" id="A0A917ZMV4"/>
<protein>
    <recommendedName>
        <fullName evidence="4">Histone deacetylase</fullName>
    </recommendedName>
</protein>